<evidence type="ECO:0000259" key="2">
    <source>
        <dbReference type="PROSITE" id="PS50013"/>
    </source>
</evidence>
<dbReference type="GO" id="GO:0003723">
    <property type="term" value="F:RNA binding"/>
    <property type="evidence" value="ECO:0007669"/>
    <property type="project" value="UniProtKB-KW"/>
</dbReference>
<dbReference type="Gene3D" id="3.30.420.10">
    <property type="entry name" value="Ribonuclease H-like superfamily/Ribonuclease H"/>
    <property type="match status" value="1"/>
</dbReference>
<keyword evidence="1" id="KW-0694">RNA-binding</keyword>
<dbReference type="InterPro" id="IPR012337">
    <property type="entry name" value="RNaseH-like_sf"/>
</dbReference>
<feature type="domain" description="Integrase catalytic" evidence="3">
    <location>
        <begin position="1"/>
        <end position="112"/>
    </location>
</feature>
<dbReference type="Proteomes" id="UP000184267">
    <property type="component" value="Unassembled WGS sequence"/>
</dbReference>
<dbReference type="Pfam" id="PF00385">
    <property type="entry name" value="Chromo"/>
    <property type="match status" value="1"/>
</dbReference>
<dbReference type="OMA" id="FENSWET"/>
<protein>
    <submittedName>
        <fullName evidence="4">Transposon Ty3-G Gag-Pol polyprotein</fullName>
    </submittedName>
</protein>
<dbReference type="InterPro" id="IPR016197">
    <property type="entry name" value="Chromo-like_dom_sf"/>
</dbReference>
<keyword evidence="5" id="KW-1185">Reference proteome</keyword>
<dbReference type="InterPro" id="IPR036397">
    <property type="entry name" value="RNaseH_sf"/>
</dbReference>
<dbReference type="InterPro" id="IPR001584">
    <property type="entry name" value="Integrase_cat-core"/>
</dbReference>
<proteinExistence type="predicted"/>
<evidence type="ECO:0000256" key="1">
    <source>
        <dbReference type="ARBA" id="ARBA00022884"/>
    </source>
</evidence>
<evidence type="ECO:0000313" key="4">
    <source>
        <dbReference type="EMBL" id="OJT02675.1"/>
    </source>
</evidence>
<evidence type="ECO:0000259" key="3">
    <source>
        <dbReference type="PROSITE" id="PS50994"/>
    </source>
</evidence>
<feature type="domain" description="Chromo" evidence="2">
    <location>
        <begin position="251"/>
        <end position="306"/>
    </location>
</feature>
<dbReference type="InterPro" id="IPR056924">
    <property type="entry name" value="SH3_Tf2-1"/>
</dbReference>
<dbReference type="SUPFAM" id="SSF53098">
    <property type="entry name" value="Ribonuclease H-like"/>
    <property type="match status" value="1"/>
</dbReference>
<dbReference type="SUPFAM" id="SSF54160">
    <property type="entry name" value="Chromo domain-like"/>
    <property type="match status" value="1"/>
</dbReference>
<comment type="caution">
    <text evidence="4">The sequence shown here is derived from an EMBL/GenBank/DDBJ whole genome shotgun (WGS) entry which is preliminary data.</text>
</comment>
<dbReference type="Gene3D" id="2.40.50.40">
    <property type="match status" value="1"/>
</dbReference>
<organism evidence="4 5">
    <name type="scientific">Trametes pubescens</name>
    <name type="common">White-rot fungus</name>
    <dbReference type="NCBI Taxonomy" id="154538"/>
    <lineage>
        <taxon>Eukaryota</taxon>
        <taxon>Fungi</taxon>
        <taxon>Dikarya</taxon>
        <taxon>Basidiomycota</taxon>
        <taxon>Agaricomycotina</taxon>
        <taxon>Agaricomycetes</taxon>
        <taxon>Polyporales</taxon>
        <taxon>Polyporaceae</taxon>
        <taxon>Trametes</taxon>
    </lineage>
</organism>
<dbReference type="Pfam" id="PF24626">
    <property type="entry name" value="SH3_Tf2-1"/>
    <property type="match status" value="1"/>
</dbReference>
<dbReference type="GO" id="GO:0015074">
    <property type="term" value="P:DNA integration"/>
    <property type="evidence" value="ECO:0007669"/>
    <property type="project" value="InterPro"/>
</dbReference>
<dbReference type="PANTHER" id="PTHR37984">
    <property type="entry name" value="PROTEIN CBG26694"/>
    <property type="match status" value="1"/>
</dbReference>
<dbReference type="SMART" id="SM00298">
    <property type="entry name" value="CHROMO"/>
    <property type="match status" value="1"/>
</dbReference>
<dbReference type="OrthoDB" id="3218226at2759"/>
<accession>A0A1M2V4Y9</accession>
<dbReference type="GO" id="GO:0006338">
    <property type="term" value="P:chromatin remodeling"/>
    <property type="evidence" value="ECO:0007669"/>
    <property type="project" value="UniProtKB-ARBA"/>
</dbReference>
<dbReference type="STRING" id="154538.A0A1M2V4Y9"/>
<reference evidence="4 5" key="1">
    <citation type="submission" date="2016-10" db="EMBL/GenBank/DDBJ databases">
        <title>Genome sequence of the basidiomycete white-rot fungus Trametes pubescens.</title>
        <authorList>
            <person name="Makela M.R."/>
            <person name="Granchi Z."/>
            <person name="Peng M."/>
            <person name="De Vries R.P."/>
            <person name="Grigoriev I."/>
            <person name="Riley R."/>
            <person name="Hilden K."/>
        </authorList>
    </citation>
    <scope>NUCLEOTIDE SEQUENCE [LARGE SCALE GENOMIC DNA]</scope>
    <source>
        <strain evidence="4 5">FBCC735</strain>
    </source>
</reference>
<dbReference type="PROSITE" id="PS50013">
    <property type="entry name" value="CHROMO_2"/>
    <property type="match status" value="1"/>
</dbReference>
<evidence type="ECO:0000313" key="5">
    <source>
        <dbReference type="Proteomes" id="UP000184267"/>
    </source>
</evidence>
<dbReference type="PROSITE" id="PS50994">
    <property type="entry name" value="INTEGRASE"/>
    <property type="match status" value="1"/>
</dbReference>
<gene>
    <name evidence="4" type="ORF">TRAPUB_6784</name>
</gene>
<dbReference type="PANTHER" id="PTHR37984:SF5">
    <property type="entry name" value="PROTEIN NYNRIN-LIKE"/>
    <property type="match status" value="1"/>
</dbReference>
<dbReference type="InterPro" id="IPR000953">
    <property type="entry name" value="Chromo/chromo_shadow_dom"/>
</dbReference>
<dbReference type="InterPro" id="IPR023780">
    <property type="entry name" value="Chromo_domain"/>
</dbReference>
<dbReference type="GO" id="GO:0005634">
    <property type="term" value="C:nucleus"/>
    <property type="evidence" value="ECO:0007669"/>
    <property type="project" value="UniProtKB-ARBA"/>
</dbReference>
<dbReference type="EMBL" id="MNAD01001652">
    <property type="protein sequence ID" value="OJT02675.1"/>
    <property type="molecule type" value="Genomic_DNA"/>
</dbReference>
<name>A0A1M2V4Y9_TRAPU</name>
<dbReference type="InterPro" id="IPR050951">
    <property type="entry name" value="Retrovirus_Pol_polyprotein"/>
</dbReference>
<dbReference type="AlphaFoldDB" id="A0A1M2V4Y9"/>
<sequence>MDTAHMLVQDVYSCYGLPDHIILDRGPQFISKAYQELNRLLGIGQSLSTSHHPQTDSQSECTIQELEVALCIYCGNYPDMWSTLLPQFEFAHNQRTHSVMGKSPFKLLMGYQPKAIGTVHPKPKHPSTEERLDKLREWRENALASHNKATATMAKRRAAGNVFFKKGDKVFLESTNLSLPYPNRKLAPKREGPFTVEQVMGPATVKLKLLATWKVHPMFHTSLISHYCTTPEHGPNYVSPPPEIIEGTEEWEIEAIINHCKPARGGIQYLVMWKGQPSHENEWLRDKDLKHSQTLLQTYKKKHKMA</sequence>